<name>A0A0F9QQS7_9ZZZZ</name>
<dbReference type="InterPro" id="IPR008593">
    <property type="entry name" value="Dam_MeTrfase"/>
</dbReference>
<organism evidence="1">
    <name type="scientific">marine sediment metagenome</name>
    <dbReference type="NCBI Taxonomy" id="412755"/>
    <lineage>
        <taxon>unclassified sequences</taxon>
        <taxon>metagenomes</taxon>
        <taxon>ecological metagenomes</taxon>
    </lineage>
</organism>
<comment type="caution">
    <text evidence="1">The sequence shown here is derived from an EMBL/GenBank/DDBJ whole genome shotgun (WGS) entry which is preliminary data.</text>
</comment>
<accession>A0A0F9QQS7</accession>
<protein>
    <recommendedName>
        <fullName evidence="2">DNA N-6-adenine-methyltransferase (Dam)</fullName>
    </recommendedName>
</protein>
<reference evidence="1" key="1">
    <citation type="journal article" date="2015" name="Nature">
        <title>Complex archaea that bridge the gap between prokaryotes and eukaryotes.</title>
        <authorList>
            <person name="Spang A."/>
            <person name="Saw J.H."/>
            <person name="Jorgensen S.L."/>
            <person name="Zaremba-Niedzwiedzka K."/>
            <person name="Martijn J."/>
            <person name="Lind A.E."/>
            <person name="van Eijk R."/>
            <person name="Schleper C."/>
            <person name="Guy L."/>
            <person name="Ettema T.J."/>
        </authorList>
    </citation>
    <scope>NUCLEOTIDE SEQUENCE</scope>
</reference>
<evidence type="ECO:0008006" key="2">
    <source>
        <dbReference type="Google" id="ProtNLM"/>
    </source>
</evidence>
<evidence type="ECO:0000313" key="1">
    <source>
        <dbReference type="EMBL" id="KKN46555.1"/>
    </source>
</evidence>
<proteinExistence type="predicted"/>
<dbReference type="GO" id="GO:0009007">
    <property type="term" value="F:site-specific DNA-methyltransferase (adenine-specific) activity"/>
    <property type="evidence" value="ECO:0007669"/>
    <property type="project" value="InterPro"/>
</dbReference>
<dbReference type="EMBL" id="LAZR01001323">
    <property type="protein sequence ID" value="KKN46555.1"/>
    <property type="molecule type" value="Genomic_DNA"/>
</dbReference>
<sequence length="178" mass="20705">MTHNFNTNTLNNDEWLTPLDLIKAVGPFDLDPCAPIVRPWDTAKNHYTVEDNGLDCQWTGRVWLNPPYGRETWGWLKKLADHKNGLALIFARTETIGFHKEIWEKAHSIFFFKGRLRFYYVSGKKGGVANAPSCLISYNEFNSKVLKNTSLKGKHVLINPRSFLKPEEAYRYEYRPRL</sequence>
<dbReference type="GO" id="GO:0009307">
    <property type="term" value="P:DNA restriction-modification system"/>
    <property type="evidence" value="ECO:0007669"/>
    <property type="project" value="InterPro"/>
</dbReference>
<dbReference type="Pfam" id="PF05869">
    <property type="entry name" value="Dam"/>
    <property type="match status" value="1"/>
</dbReference>
<dbReference type="GO" id="GO:0003677">
    <property type="term" value="F:DNA binding"/>
    <property type="evidence" value="ECO:0007669"/>
    <property type="project" value="InterPro"/>
</dbReference>
<dbReference type="AlphaFoldDB" id="A0A0F9QQS7"/>
<gene>
    <name evidence="1" type="ORF">LCGC14_0671490</name>
</gene>